<feature type="transmembrane region" description="Helical" evidence="1">
    <location>
        <begin position="97"/>
        <end position="115"/>
    </location>
</feature>
<evidence type="ECO:0008006" key="4">
    <source>
        <dbReference type="Google" id="ProtNLM"/>
    </source>
</evidence>
<dbReference type="Proteomes" id="UP000483004">
    <property type="component" value="Unassembled WGS sequence"/>
</dbReference>
<keyword evidence="1" id="KW-0812">Transmembrane</keyword>
<sequence length="123" mass="12572">MWRTGGLAAIAAALATTGIAAVARSAGVSLDIDGEPIPLLGFAQMTLLCSAIGLVLAVALRRWAAKPKRTFVAVTAVLTVLSVVPDVLVPMAPSTRAVLMLTHLVAAAIVVPLVAGRLPARTR</sequence>
<keyword evidence="3" id="KW-1185">Reference proteome</keyword>
<dbReference type="AlphaFoldDB" id="A0A6L3VT76"/>
<feature type="transmembrane region" description="Helical" evidence="1">
    <location>
        <begin position="71"/>
        <end position="91"/>
    </location>
</feature>
<organism evidence="2 3">
    <name type="scientific">Actinomadura montaniterrae</name>
    <dbReference type="NCBI Taxonomy" id="1803903"/>
    <lineage>
        <taxon>Bacteria</taxon>
        <taxon>Bacillati</taxon>
        <taxon>Actinomycetota</taxon>
        <taxon>Actinomycetes</taxon>
        <taxon>Streptosporangiales</taxon>
        <taxon>Thermomonosporaceae</taxon>
        <taxon>Actinomadura</taxon>
    </lineage>
</organism>
<evidence type="ECO:0000256" key="1">
    <source>
        <dbReference type="SAM" id="Phobius"/>
    </source>
</evidence>
<keyword evidence="1" id="KW-1133">Transmembrane helix</keyword>
<gene>
    <name evidence="2" type="ORF">F9B16_33535</name>
</gene>
<feature type="transmembrane region" description="Helical" evidence="1">
    <location>
        <begin position="41"/>
        <end position="59"/>
    </location>
</feature>
<dbReference type="EMBL" id="WBMR01000134">
    <property type="protein sequence ID" value="KAB2370977.1"/>
    <property type="molecule type" value="Genomic_DNA"/>
</dbReference>
<evidence type="ECO:0000313" key="3">
    <source>
        <dbReference type="Proteomes" id="UP000483004"/>
    </source>
</evidence>
<dbReference type="Pfam" id="PF19545">
    <property type="entry name" value="DUF6069"/>
    <property type="match status" value="1"/>
</dbReference>
<accession>A0A6L3VT76</accession>
<evidence type="ECO:0000313" key="2">
    <source>
        <dbReference type="EMBL" id="KAB2370977.1"/>
    </source>
</evidence>
<protein>
    <recommendedName>
        <fullName evidence="4">Cell envelope biogenesis protein OmpA</fullName>
    </recommendedName>
</protein>
<comment type="caution">
    <text evidence="2">The sequence shown here is derived from an EMBL/GenBank/DDBJ whole genome shotgun (WGS) entry which is preliminary data.</text>
</comment>
<name>A0A6L3VT76_9ACTN</name>
<dbReference type="InterPro" id="IPR045713">
    <property type="entry name" value="DUF6069"/>
</dbReference>
<proteinExistence type="predicted"/>
<keyword evidence="1" id="KW-0472">Membrane</keyword>
<dbReference type="OrthoDB" id="4775254at2"/>
<reference evidence="2 3" key="1">
    <citation type="submission" date="2019-09" db="EMBL/GenBank/DDBJ databases">
        <title>Actinomadura physcomitrii sp. nov., a novel actinomycete isolated from moss [Physcomitrium sphaericum (Ludw) Fuernr].</title>
        <authorList>
            <person name="Liu C."/>
            <person name="Zhuang X."/>
        </authorList>
    </citation>
    <scope>NUCLEOTIDE SEQUENCE [LARGE SCALE GENOMIC DNA]</scope>
    <source>
        <strain evidence="2 3">CYP1-1B</strain>
    </source>
</reference>